<protein>
    <submittedName>
        <fullName evidence="1">Uncharacterized protein</fullName>
    </submittedName>
</protein>
<sequence>MQLQCRHFVGKAGNPRARLRLLLQVTVDRGTARGIELAVDIGHQRVAVGSLHAHPALLWPSITRSAGRDAPSPAVRCQSWVRARDNRDMTVPVGTPIAFPASA</sequence>
<organism evidence="1">
    <name type="scientific">mine drainage metagenome</name>
    <dbReference type="NCBI Taxonomy" id="410659"/>
    <lineage>
        <taxon>unclassified sequences</taxon>
        <taxon>metagenomes</taxon>
        <taxon>ecological metagenomes</taxon>
    </lineage>
</organism>
<comment type="caution">
    <text evidence="1">The sequence shown here is derived from an EMBL/GenBank/DDBJ whole genome shotgun (WGS) entry which is preliminary data.</text>
</comment>
<dbReference type="AlphaFoldDB" id="A0A1J5Q394"/>
<name>A0A1J5Q394_9ZZZZ</name>
<accession>A0A1J5Q394</accession>
<evidence type="ECO:0000313" key="1">
    <source>
        <dbReference type="EMBL" id="OIQ71931.1"/>
    </source>
</evidence>
<reference evidence="1" key="1">
    <citation type="submission" date="2016-10" db="EMBL/GenBank/DDBJ databases">
        <title>Sequence of Gallionella enrichment culture.</title>
        <authorList>
            <person name="Poehlein A."/>
            <person name="Muehling M."/>
            <person name="Daniel R."/>
        </authorList>
    </citation>
    <scope>NUCLEOTIDE SEQUENCE</scope>
</reference>
<dbReference type="EMBL" id="MLJW01003495">
    <property type="protein sequence ID" value="OIQ71931.1"/>
    <property type="molecule type" value="Genomic_DNA"/>
</dbReference>
<proteinExistence type="predicted"/>
<gene>
    <name evidence="1" type="ORF">GALL_464520</name>
</gene>